<keyword evidence="11" id="KW-1185">Reference proteome</keyword>
<gene>
    <name evidence="10" type="ORF">SAMN02745775_103289</name>
</gene>
<dbReference type="InterPro" id="IPR033887">
    <property type="entry name" value="PTS_IIA_man"/>
</dbReference>
<keyword evidence="7" id="KW-0418">Kinase</keyword>
<dbReference type="STRING" id="1123062.SAMN02745775_103289"/>
<keyword evidence="5" id="KW-0808">Transferase</keyword>
<dbReference type="AlphaFoldDB" id="A0A1I4AB11"/>
<evidence type="ECO:0000256" key="2">
    <source>
        <dbReference type="ARBA" id="ARBA00022448"/>
    </source>
</evidence>
<evidence type="ECO:0000256" key="1">
    <source>
        <dbReference type="ARBA" id="ARBA00004496"/>
    </source>
</evidence>
<dbReference type="Gene3D" id="3.40.50.510">
    <property type="entry name" value="Phosphotransferase system, mannose-type IIA component"/>
    <property type="match status" value="1"/>
</dbReference>
<keyword evidence="2" id="KW-0813">Transport</keyword>
<evidence type="ECO:0000313" key="11">
    <source>
        <dbReference type="Proteomes" id="UP000199473"/>
    </source>
</evidence>
<dbReference type="GO" id="GO:0016020">
    <property type="term" value="C:membrane"/>
    <property type="evidence" value="ECO:0007669"/>
    <property type="project" value="InterPro"/>
</dbReference>
<dbReference type="Proteomes" id="UP000199473">
    <property type="component" value="Unassembled WGS sequence"/>
</dbReference>
<dbReference type="GO" id="GO:0016301">
    <property type="term" value="F:kinase activity"/>
    <property type="evidence" value="ECO:0007669"/>
    <property type="project" value="UniProtKB-KW"/>
</dbReference>
<evidence type="ECO:0000256" key="3">
    <source>
        <dbReference type="ARBA" id="ARBA00022490"/>
    </source>
</evidence>
<dbReference type="SUPFAM" id="SSF53062">
    <property type="entry name" value="PTS system fructose IIA component-like"/>
    <property type="match status" value="1"/>
</dbReference>
<reference evidence="10 11" key="1">
    <citation type="submission" date="2016-10" db="EMBL/GenBank/DDBJ databases">
        <authorList>
            <person name="de Groot N.N."/>
        </authorList>
    </citation>
    <scope>NUCLEOTIDE SEQUENCE [LARGE SCALE GENOMIC DNA]</scope>
    <source>
        <strain evidence="10 11">DSM 19981</strain>
    </source>
</reference>
<evidence type="ECO:0000256" key="8">
    <source>
        <dbReference type="SAM" id="MobiDB-lite"/>
    </source>
</evidence>
<evidence type="ECO:0000256" key="6">
    <source>
        <dbReference type="ARBA" id="ARBA00022683"/>
    </source>
</evidence>
<dbReference type="CDD" id="cd00006">
    <property type="entry name" value="PTS_IIA_man"/>
    <property type="match status" value="1"/>
</dbReference>
<protein>
    <submittedName>
        <fullName evidence="10">PTS system, mannose-specific IIA component</fullName>
    </submittedName>
</protein>
<evidence type="ECO:0000259" key="9">
    <source>
        <dbReference type="PROSITE" id="PS51096"/>
    </source>
</evidence>
<name>A0A1I4AB11_9PROT</name>
<evidence type="ECO:0000256" key="4">
    <source>
        <dbReference type="ARBA" id="ARBA00022597"/>
    </source>
</evidence>
<keyword evidence="3" id="KW-0963">Cytoplasm</keyword>
<keyword evidence="6" id="KW-0598">Phosphotransferase system</keyword>
<evidence type="ECO:0000256" key="7">
    <source>
        <dbReference type="ARBA" id="ARBA00022777"/>
    </source>
</evidence>
<dbReference type="RefSeq" id="WP_092959541.1">
    <property type="nucleotide sequence ID" value="NZ_FOSQ01000003.1"/>
</dbReference>
<accession>A0A1I4AB11</accession>
<evidence type="ECO:0000313" key="10">
    <source>
        <dbReference type="EMBL" id="SFK53493.1"/>
    </source>
</evidence>
<keyword evidence="4" id="KW-0762">Sugar transport</keyword>
<evidence type="ECO:0000256" key="5">
    <source>
        <dbReference type="ARBA" id="ARBA00022679"/>
    </source>
</evidence>
<dbReference type="InterPro" id="IPR051471">
    <property type="entry name" value="Bacterial_PTS_sugar_comp"/>
</dbReference>
<dbReference type="GO" id="GO:0009401">
    <property type="term" value="P:phosphoenolpyruvate-dependent sugar phosphotransferase system"/>
    <property type="evidence" value="ECO:0007669"/>
    <property type="project" value="UniProtKB-KW"/>
</dbReference>
<organism evidence="10 11">
    <name type="scientific">Falsiroseomonas stagni DSM 19981</name>
    <dbReference type="NCBI Taxonomy" id="1123062"/>
    <lineage>
        <taxon>Bacteria</taxon>
        <taxon>Pseudomonadati</taxon>
        <taxon>Pseudomonadota</taxon>
        <taxon>Alphaproteobacteria</taxon>
        <taxon>Acetobacterales</taxon>
        <taxon>Roseomonadaceae</taxon>
        <taxon>Falsiroseomonas</taxon>
    </lineage>
</organism>
<dbReference type="GO" id="GO:0005737">
    <property type="term" value="C:cytoplasm"/>
    <property type="evidence" value="ECO:0007669"/>
    <property type="project" value="UniProtKB-SubCell"/>
</dbReference>
<dbReference type="PANTHER" id="PTHR33799">
    <property type="entry name" value="PTS PERMEASE-RELATED-RELATED"/>
    <property type="match status" value="1"/>
</dbReference>
<sequence>MIGLVLVTHGRLAEELRLAMEHVVGPQTSVATVCIYPEDKLETRREDIRASIAGVDQGDGVVVLTDILGGTPSNLAFQLCDHRTVEVIAGVNLPLLVKLAKIRGSEPLAEAVVHATAAGRKYIACAADMADGTKSNGTPPDGSSNGHARDAGGTA</sequence>
<dbReference type="InterPro" id="IPR004701">
    <property type="entry name" value="PTS_EIIA_man-typ"/>
</dbReference>
<dbReference type="EMBL" id="FOSQ01000003">
    <property type="protein sequence ID" value="SFK53493.1"/>
    <property type="molecule type" value="Genomic_DNA"/>
</dbReference>
<dbReference type="Pfam" id="PF03610">
    <property type="entry name" value="EIIA-man"/>
    <property type="match status" value="1"/>
</dbReference>
<dbReference type="InterPro" id="IPR036662">
    <property type="entry name" value="PTS_EIIA_man-typ_sf"/>
</dbReference>
<dbReference type="PANTHER" id="PTHR33799:SF1">
    <property type="entry name" value="PTS SYSTEM MANNOSE-SPECIFIC EIIAB COMPONENT-RELATED"/>
    <property type="match status" value="1"/>
</dbReference>
<feature type="domain" description="PTS EIIA type-4" evidence="9">
    <location>
        <begin position="1"/>
        <end position="123"/>
    </location>
</feature>
<feature type="region of interest" description="Disordered" evidence="8">
    <location>
        <begin position="132"/>
        <end position="155"/>
    </location>
</feature>
<dbReference type="OrthoDB" id="9794368at2"/>
<feature type="compositionally biased region" description="Polar residues" evidence="8">
    <location>
        <begin position="133"/>
        <end position="146"/>
    </location>
</feature>
<comment type="subcellular location">
    <subcellularLocation>
        <location evidence="1">Cytoplasm</location>
    </subcellularLocation>
</comment>
<proteinExistence type="predicted"/>
<dbReference type="PROSITE" id="PS51096">
    <property type="entry name" value="PTS_EIIA_TYPE_4"/>
    <property type="match status" value="1"/>
</dbReference>